<dbReference type="GO" id="GO:0000049">
    <property type="term" value="F:tRNA binding"/>
    <property type="evidence" value="ECO:0007669"/>
    <property type="project" value="UniProtKB-UniRule"/>
</dbReference>
<comment type="catalytic activity">
    <reaction evidence="2">
        <text>a D-aminoacyl-tRNA + H2O = a tRNA + a D-alpha-amino acid + H(+)</text>
        <dbReference type="Rhea" id="RHEA:13953"/>
        <dbReference type="Rhea" id="RHEA-COMP:10123"/>
        <dbReference type="Rhea" id="RHEA-COMP:10124"/>
        <dbReference type="ChEBI" id="CHEBI:15377"/>
        <dbReference type="ChEBI" id="CHEBI:15378"/>
        <dbReference type="ChEBI" id="CHEBI:59871"/>
        <dbReference type="ChEBI" id="CHEBI:78442"/>
        <dbReference type="ChEBI" id="CHEBI:79333"/>
        <dbReference type="EC" id="3.1.1.96"/>
    </reaction>
</comment>
<comment type="domain">
    <text evidence="2">A Gly-cisPro motif from one monomer fits into the active site of the other monomer to allow specific chiral rejection of L-amino acids.</text>
</comment>
<dbReference type="GO" id="GO:0043908">
    <property type="term" value="F:Ser(Gly)-tRNA(Ala) hydrolase activity"/>
    <property type="evidence" value="ECO:0007669"/>
    <property type="project" value="UniProtKB-UniRule"/>
</dbReference>
<comment type="catalytic activity">
    <reaction evidence="2">
        <text>glycyl-tRNA(Ala) + H2O = tRNA(Ala) + glycine + H(+)</text>
        <dbReference type="Rhea" id="RHEA:53744"/>
        <dbReference type="Rhea" id="RHEA-COMP:9657"/>
        <dbReference type="Rhea" id="RHEA-COMP:13640"/>
        <dbReference type="ChEBI" id="CHEBI:15377"/>
        <dbReference type="ChEBI" id="CHEBI:15378"/>
        <dbReference type="ChEBI" id="CHEBI:57305"/>
        <dbReference type="ChEBI" id="CHEBI:78442"/>
        <dbReference type="ChEBI" id="CHEBI:78522"/>
    </reaction>
</comment>
<dbReference type="KEGG" id="rlc:K227x_09030"/>
<keyword evidence="2" id="KW-0963">Cytoplasm</keyword>
<dbReference type="HAMAP" id="MF_00518">
    <property type="entry name" value="Deacylase_Dtd"/>
    <property type="match status" value="1"/>
</dbReference>
<reference evidence="3 4" key="1">
    <citation type="submission" date="2019-02" db="EMBL/GenBank/DDBJ databases">
        <title>Deep-cultivation of Planctomycetes and their phenomic and genomic characterization uncovers novel biology.</title>
        <authorList>
            <person name="Wiegand S."/>
            <person name="Jogler M."/>
            <person name="Boedeker C."/>
            <person name="Pinto D."/>
            <person name="Vollmers J."/>
            <person name="Rivas-Marin E."/>
            <person name="Kohn T."/>
            <person name="Peeters S.H."/>
            <person name="Heuer A."/>
            <person name="Rast P."/>
            <person name="Oberbeckmann S."/>
            <person name="Bunk B."/>
            <person name="Jeske O."/>
            <person name="Meyerdierks A."/>
            <person name="Storesund J.E."/>
            <person name="Kallscheuer N."/>
            <person name="Luecker S."/>
            <person name="Lage O.M."/>
            <person name="Pohl T."/>
            <person name="Merkel B.J."/>
            <person name="Hornburger P."/>
            <person name="Mueller R.-W."/>
            <person name="Bruemmer F."/>
            <person name="Labrenz M."/>
            <person name="Spormann A.M."/>
            <person name="Op den Camp H."/>
            <person name="Overmann J."/>
            <person name="Amann R."/>
            <person name="Jetten M.S.M."/>
            <person name="Mascher T."/>
            <person name="Medema M.H."/>
            <person name="Devos D.P."/>
            <person name="Kaster A.-K."/>
            <person name="Ovreas L."/>
            <person name="Rohde M."/>
            <person name="Galperin M.Y."/>
            <person name="Jogler C."/>
        </authorList>
    </citation>
    <scope>NUCLEOTIDE SEQUENCE [LARGE SCALE GENOMIC DNA]</scope>
    <source>
        <strain evidence="3 4">K22_7</strain>
    </source>
</reference>
<feature type="short sequence motif" description="Gly-cisPro motif, important for rejection of L-amino acids" evidence="2">
    <location>
        <begin position="137"/>
        <end position="138"/>
    </location>
</feature>
<dbReference type="Proteomes" id="UP000318538">
    <property type="component" value="Chromosome"/>
</dbReference>
<dbReference type="OrthoDB" id="9801395at2"/>
<comment type="subcellular location">
    <subcellularLocation>
        <location evidence="2">Cytoplasm</location>
    </subcellularLocation>
</comment>
<dbReference type="Gene3D" id="3.50.80.10">
    <property type="entry name" value="D-tyrosyl-tRNA(Tyr) deacylase"/>
    <property type="match status" value="1"/>
</dbReference>
<dbReference type="AlphaFoldDB" id="A0A517N5W3"/>
<comment type="function">
    <text evidence="2">An aminoacyl-tRNA editing enzyme that deacylates mischarged D-aminoacyl-tRNAs. Also deacylates mischarged glycyl-tRNA(Ala), protecting cells against glycine mischarging by AlaRS. Acts via tRNA-based rather than protein-based catalysis; rejects L-amino acids rather than detecting D-amino acids in the active site. By recycling D-aminoacyl-tRNA to D-amino acids and free tRNA molecules, this enzyme counteracts the toxicity associated with the formation of D-aminoacyl-tRNA entities in vivo and helps enforce protein L-homochirality.</text>
</comment>
<keyword evidence="4" id="KW-1185">Reference proteome</keyword>
<evidence type="ECO:0000313" key="4">
    <source>
        <dbReference type="Proteomes" id="UP000318538"/>
    </source>
</evidence>
<dbReference type="GO" id="GO:0051500">
    <property type="term" value="F:D-tyrosyl-tRNA(Tyr) deacylase activity"/>
    <property type="evidence" value="ECO:0007669"/>
    <property type="project" value="TreeGrafter"/>
</dbReference>
<comment type="subunit">
    <text evidence="2">Homodimer.</text>
</comment>
<keyword evidence="2 3" id="KW-0378">Hydrolase</keyword>
<organism evidence="3 4">
    <name type="scientific">Rubripirellula lacrimiformis</name>
    <dbReference type="NCBI Taxonomy" id="1930273"/>
    <lineage>
        <taxon>Bacteria</taxon>
        <taxon>Pseudomonadati</taxon>
        <taxon>Planctomycetota</taxon>
        <taxon>Planctomycetia</taxon>
        <taxon>Pirellulales</taxon>
        <taxon>Pirellulaceae</taxon>
        <taxon>Rubripirellula</taxon>
    </lineage>
</organism>
<evidence type="ECO:0000313" key="3">
    <source>
        <dbReference type="EMBL" id="QDT02525.1"/>
    </source>
</evidence>
<dbReference type="GO" id="GO:0106026">
    <property type="term" value="F:Gly-tRNA(Ala) deacylase activity"/>
    <property type="evidence" value="ECO:0007669"/>
    <property type="project" value="UniProtKB-UniRule"/>
</dbReference>
<dbReference type="InterPro" id="IPR023509">
    <property type="entry name" value="DTD-like_sf"/>
</dbReference>
<dbReference type="RefSeq" id="WP_145168216.1">
    <property type="nucleotide sequence ID" value="NZ_CP036525.1"/>
</dbReference>
<comment type="similarity">
    <text evidence="1 2">Belongs to the DTD family.</text>
</comment>
<evidence type="ECO:0000256" key="1">
    <source>
        <dbReference type="ARBA" id="ARBA00009673"/>
    </source>
</evidence>
<dbReference type="Pfam" id="PF02580">
    <property type="entry name" value="Tyr_Deacylase"/>
    <property type="match status" value="1"/>
</dbReference>
<dbReference type="EMBL" id="CP036525">
    <property type="protein sequence ID" value="QDT02525.1"/>
    <property type="molecule type" value="Genomic_DNA"/>
</dbReference>
<dbReference type="CDD" id="cd00563">
    <property type="entry name" value="Dtyr_deacylase"/>
    <property type="match status" value="1"/>
</dbReference>
<name>A0A517N5W3_9BACT</name>
<dbReference type="SUPFAM" id="SSF69500">
    <property type="entry name" value="DTD-like"/>
    <property type="match status" value="1"/>
</dbReference>
<dbReference type="FunFam" id="3.50.80.10:FF:000001">
    <property type="entry name" value="D-aminoacyl-tRNA deacylase"/>
    <property type="match status" value="1"/>
</dbReference>
<dbReference type="PANTHER" id="PTHR10472">
    <property type="entry name" value="D-TYROSYL-TRNA TYR DEACYLASE"/>
    <property type="match status" value="1"/>
</dbReference>
<dbReference type="EC" id="3.1.1.96" evidence="2"/>
<proteinExistence type="inferred from homology"/>
<keyword evidence="2" id="KW-0820">tRNA-binding</keyword>
<protein>
    <recommendedName>
        <fullName evidence="2">D-aminoacyl-tRNA deacylase</fullName>
        <shortName evidence="2">DTD</shortName>
        <ecNumber evidence="2">3.1.1.96</ecNumber>
    </recommendedName>
    <alternativeName>
        <fullName evidence="2">Gly-tRNA(Ala) deacylase</fullName>
        <ecNumber evidence="2">3.1.1.-</ecNumber>
    </alternativeName>
</protein>
<dbReference type="GO" id="GO:0005737">
    <property type="term" value="C:cytoplasm"/>
    <property type="evidence" value="ECO:0007669"/>
    <property type="project" value="UniProtKB-SubCell"/>
</dbReference>
<evidence type="ECO:0000256" key="2">
    <source>
        <dbReference type="HAMAP-Rule" id="MF_00518"/>
    </source>
</evidence>
<dbReference type="PANTHER" id="PTHR10472:SF5">
    <property type="entry name" value="D-AMINOACYL-TRNA DEACYLASE 1"/>
    <property type="match status" value="1"/>
</dbReference>
<keyword evidence="2" id="KW-0694">RNA-binding</keyword>
<dbReference type="NCBIfam" id="TIGR00256">
    <property type="entry name" value="D-aminoacyl-tRNA deacylase"/>
    <property type="match status" value="1"/>
</dbReference>
<accession>A0A517N5W3</accession>
<dbReference type="InterPro" id="IPR003732">
    <property type="entry name" value="Daa-tRNA_deacyls_DTD"/>
</dbReference>
<dbReference type="EC" id="3.1.1.-" evidence="2"/>
<dbReference type="GO" id="GO:0019478">
    <property type="term" value="P:D-amino acid catabolic process"/>
    <property type="evidence" value="ECO:0007669"/>
    <property type="project" value="UniProtKB-UniRule"/>
</dbReference>
<sequence length="155" mass="16606">MRVVLQRVSEASVQVDGAVVGQIGRGLLVLIGVGQGDTEAEVRWLADKTVGLRIFEDEQGKMNRSVLDVGGEVLVVSQFTLLADCRRGRRPAFTAAAEPSLARELYSVYGDLIAEQGIRVQRGIFAADMKVSLVNDGPVTIVLDRDPAVATGLVD</sequence>
<gene>
    <name evidence="2 3" type="primary">dtd</name>
    <name evidence="3" type="ORF">K227x_09030</name>
</gene>